<dbReference type="SMART" id="SM00507">
    <property type="entry name" value="HNHc"/>
    <property type="match status" value="1"/>
</dbReference>
<protein>
    <submittedName>
        <fullName evidence="4">DUF222 domain-containing protein</fullName>
    </submittedName>
</protein>
<dbReference type="AlphaFoldDB" id="A0A166HQH1"/>
<reference evidence="6" key="2">
    <citation type="submission" date="2019-12" db="EMBL/GenBank/DDBJ databases">
        <title>Complete and draft genome sequences of new strains and members of some known species of the genus Rathayibacter isolated from plants.</title>
        <authorList>
            <person name="Tarlachkov S.V."/>
            <person name="Starodumova I.P."/>
            <person name="Dorofeeva L.V."/>
            <person name="Prisyazhnaya N.V."/>
            <person name="Leyn S."/>
            <person name="Zlamal J."/>
            <person name="Elan M."/>
            <person name="Osterman A.L."/>
            <person name="Nadler S."/>
            <person name="Subbotin S.A."/>
            <person name="Evtushenko L.I."/>
        </authorList>
    </citation>
    <scope>NUCLEOTIDE SEQUENCE [LARGE SCALE GENOMIC DNA]</scope>
    <source>
        <strain evidence="6">VKM Ac-2761</strain>
    </source>
</reference>
<sequence>MDAHAPGTERQHDVLRRTLEQAYGRHSERSRAEALRYRAIEETRRAATTAEKALVGEHVGAGGAEAARRALIAELATGLRVSDAHASTLIDEARMLVNELPATLRALEDGRLSPEHATVTVRAAIDVPAEVRARFDDGAAAIAETCTPPQLRRSLRSLREHLHPQTSTQRHRDCARRRSAWVEGLDDGMAILHLYAPAPDVLGAFDRLDRAARSLADLPDESRNLGQLRADVAAALLLDGETPDEAGSTRMPAGIRPEIAVTVPAMSLLGRSEQPAVLDGYGPLDPQTARRLAANAPSFIRLLTHPETGAVLSVGRDSYRVPSDLRRHLRHRDTTCRFPGCTRSARRADLDHTTDWRHGGTTSSDNLAHLCRHHHRLRHTSAWTSQQEADGTLHWTSPTGRRHTTTPAAPETGGAGERVDTG</sequence>
<evidence type="ECO:0000256" key="1">
    <source>
        <dbReference type="SAM" id="MobiDB-lite"/>
    </source>
</evidence>
<reference evidence="4" key="3">
    <citation type="submission" date="2019-12" db="EMBL/GenBank/DDBJ databases">
        <title>Complete and Draft Genome Sequences of New Strains and Members of Some Known Species of the Genus Rathayibacter isolated from Plants.</title>
        <authorList>
            <person name="Tarlachkov S.V."/>
            <person name="Starodumova I.P."/>
            <person name="Dorofeeva L.V."/>
            <person name="Prisyazhnaya N.V."/>
            <person name="Leyn S.A."/>
            <person name="Zlamal J.E."/>
            <person name="Elane M.L."/>
            <person name="Osterman A.L."/>
            <person name="Nadler S.A."/>
            <person name="Subbotin S.A."/>
            <person name="Evtushenko L.I."/>
        </authorList>
    </citation>
    <scope>NUCLEOTIDE SEQUENCE</scope>
    <source>
        <strain evidence="4">VKM Ac-2761</strain>
    </source>
</reference>
<dbReference type="Proteomes" id="UP000465031">
    <property type="component" value="Chromosome"/>
</dbReference>
<dbReference type="PATRIC" id="fig|1671680.3.peg.2000"/>
<evidence type="ECO:0000259" key="2">
    <source>
        <dbReference type="SMART" id="SM00507"/>
    </source>
</evidence>
<evidence type="ECO:0000313" key="6">
    <source>
        <dbReference type="Proteomes" id="UP000465031"/>
    </source>
</evidence>
<dbReference type="EMBL" id="LIIN01000059">
    <property type="protein sequence ID" value="KZX21003.1"/>
    <property type="molecule type" value="Genomic_DNA"/>
</dbReference>
<feature type="compositionally biased region" description="Polar residues" evidence="1">
    <location>
        <begin position="381"/>
        <end position="399"/>
    </location>
</feature>
<evidence type="ECO:0000313" key="5">
    <source>
        <dbReference type="Proteomes" id="UP000076717"/>
    </source>
</evidence>
<reference evidence="3 5" key="1">
    <citation type="submission" date="2015-08" db="EMBL/GenBank/DDBJ databases">
        <title>Draft Genome Sequence of Rathayibacter sp. Strain VKM Ac-2596 Isolated from Leaf Gall Induced by Plant-Parasitic Nematodes.</title>
        <authorList>
            <person name="Vasilenko O.V."/>
            <person name="Starodumova I.P."/>
            <person name="Tarlachkov S.V."/>
            <person name="Dorofeeva L.V."/>
            <person name="Evtushenko L.I."/>
        </authorList>
    </citation>
    <scope>NUCLEOTIDE SEQUENCE [LARGE SCALE GENOMIC DNA]</scope>
    <source>
        <strain evidence="3 5">VKM Ac-2596</strain>
    </source>
</reference>
<name>A0A166HQH1_9MICO</name>
<dbReference type="Proteomes" id="UP000076717">
    <property type="component" value="Unassembled WGS sequence"/>
</dbReference>
<gene>
    <name evidence="3" type="ORF">ACH61_01882</name>
    <name evidence="4" type="ORF">GSU10_12635</name>
</gene>
<dbReference type="InterPro" id="IPR003615">
    <property type="entry name" value="HNH_nuc"/>
</dbReference>
<dbReference type="EMBL" id="CP047186">
    <property type="protein sequence ID" value="QHC56396.1"/>
    <property type="molecule type" value="Genomic_DNA"/>
</dbReference>
<dbReference type="InterPro" id="IPR003870">
    <property type="entry name" value="DUF222"/>
</dbReference>
<evidence type="ECO:0000313" key="4">
    <source>
        <dbReference type="EMBL" id="QHC56396.1"/>
    </source>
</evidence>
<accession>A0A166HQH1</accession>
<dbReference type="CDD" id="cd00085">
    <property type="entry name" value="HNHc"/>
    <property type="match status" value="1"/>
</dbReference>
<dbReference type="RefSeq" id="WP_068211221.1">
    <property type="nucleotide sequence ID" value="NZ_CP047186.1"/>
</dbReference>
<evidence type="ECO:0000313" key="3">
    <source>
        <dbReference type="EMBL" id="KZX21003.1"/>
    </source>
</evidence>
<feature type="region of interest" description="Disordered" evidence="1">
    <location>
        <begin position="381"/>
        <end position="422"/>
    </location>
</feature>
<dbReference type="KEGG" id="rte:GSU10_12635"/>
<dbReference type="Pfam" id="PF02720">
    <property type="entry name" value="DUF222"/>
    <property type="match status" value="1"/>
</dbReference>
<proteinExistence type="predicted"/>
<feature type="domain" description="HNH nuclease" evidence="2">
    <location>
        <begin position="324"/>
        <end position="376"/>
    </location>
</feature>
<dbReference type="OrthoDB" id="3261064at2"/>
<dbReference type="Gene3D" id="1.10.30.50">
    <property type="match status" value="1"/>
</dbReference>
<organism evidence="3 5">
    <name type="scientific">Rathayibacter tanaceti</name>
    <dbReference type="NCBI Taxonomy" id="1671680"/>
    <lineage>
        <taxon>Bacteria</taxon>
        <taxon>Bacillati</taxon>
        <taxon>Actinomycetota</taxon>
        <taxon>Actinomycetes</taxon>
        <taxon>Micrococcales</taxon>
        <taxon>Microbacteriaceae</taxon>
        <taxon>Rathayibacter</taxon>
    </lineage>
</organism>
<keyword evidence="5" id="KW-1185">Reference proteome</keyword>